<organism evidence="2 3">
    <name type="scientific">Nonomuraea maritima</name>
    <dbReference type="NCBI Taxonomy" id="683260"/>
    <lineage>
        <taxon>Bacteria</taxon>
        <taxon>Bacillati</taxon>
        <taxon>Actinomycetota</taxon>
        <taxon>Actinomycetes</taxon>
        <taxon>Streptosporangiales</taxon>
        <taxon>Streptosporangiaceae</taxon>
        <taxon>Nonomuraea</taxon>
    </lineage>
</organism>
<dbReference type="NCBIfam" id="NF042914">
    <property type="entry name" value="SAV915_dom"/>
    <property type="match status" value="1"/>
</dbReference>
<dbReference type="Pfam" id="PF07179">
    <property type="entry name" value="SseB"/>
    <property type="match status" value="1"/>
</dbReference>
<evidence type="ECO:0000313" key="3">
    <source>
        <dbReference type="Proteomes" id="UP000198683"/>
    </source>
</evidence>
<feature type="domain" description="SseB protein N-terminal" evidence="1">
    <location>
        <begin position="5"/>
        <end position="78"/>
    </location>
</feature>
<protein>
    <submittedName>
        <fullName evidence="2">SseB protein N-terminal domain-containing protein</fullName>
    </submittedName>
</protein>
<dbReference type="InterPro" id="IPR009839">
    <property type="entry name" value="SseB_N"/>
</dbReference>
<evidence type="ECO:0000313" key="2">
    <source>
        <dbReference type="EMBL" id="SDK07918.1"/>
    </source>
</evidence>
<keyword evidence="3" id="KW-1185">Reference proteome</keyword>
<dbReference type="InterPro" id="IPR049975">
    <property type="entry name" value="SAV_915-like_dom"/>
</dbReference>
<gene>
    <name evidence="2" type="ORF">SAMN05421874_10554</name>
</gene>
<accession>A0A1G8YYL1</accession>
<sequence>MSEPRWCVPVKSSGRVLSLRLFRTPAGRRTAVAFSSPLKLAKVLGTDQRWVLLTAPALRDMLAELGVTGIVVDPAGTMSSRAAAVA</sequence>
<name>A0A1G8YYL1_9ACTN</name>
<evidence type="ECO:0000259" key="1">
    <source>
        <dbReference type="Pfam" id="PF07179"/>
    </source>
</evidence>
<dbReference type="RefSeq" id="WP_143022009.1">
    <property type="nucleotide sequence ID" value="NZ_FNFB01000005.1"/>
</dbReference>
<reference evidence="2 3" key="1">
    <citation type="submission" date="2016-10" db="EMBL/GenBank/DDBJ databases">
        <authorList>
            <person name="de Groot N.N."/>
        </authorList>
    </citation>
    <scope>NUCLEOTIDE SEQUENCE [LARGE SCALE GENOMIC DNA]</scope>
    <source>
        <strain evidence="2 3">CGMCC 4.5681</strain>
    </source>
</reference>
<proteinExistence type="predicted"/>
<dbReference type="AlphaFoldDB" id="A0A1G8YYL1"/>
<dbReference type="Proteomes" id="UP000198683">
    <property type="component" value="Unassembled WGS sequence"/>
</dbReference>
<dbReference type="EMBL" id="FNFB01000005">
    <property type="protein sequence ID" value="SDK07918.1"/>
    <property type="molecule type" value="Genomic_DNA"/>
</dbReference>
<dbReference type="OrthoDB" id="4238227at2"/>
<dbReference type="STRING" id="683260.SAMN05421874_10554"/>